<reference evidence="3" key="1">
    <citation type="journal article" date="2020" name="bioRxiv">
        <title>A rank-normalized archaeal taxonomy based on genome phylogeny resolves widespread incomplete and uneven classifications.</title>
        <authorList>
            <person name="Rinke C."/>
            <person name="Chuvochina M."/>
            <person name="Mussig A.J."/>
            <person name="Chaumeil P.-A."/>
            <person name="Waite D.W."/>
            <person name="Whitman W.B."/>
            <person name="Parks D.H."/>
            <person name="Hugenholtz P."/>
        </authorList>
    </citation>
    <scope>NUCLEOTIDE SEQUENCE [LARGE SCALE GENOMIC DNA]</scope>
</reference>
<evidence type="ECO:0000259" key="1">
    <source>
        <dbReference type="Pfam" id="PF05239"/>
    </source>
</evidence>
<accession>A0A7J4JWZ0</accession>
<dbReference type="PANTHER" id="PTHR38137">
    <property type="entry name" value="PRC-BARREL DOMAIN PROTEIN"/>
    <property type="match status" value="1"/>
</dbReference>
<dbReference type="Pfam" id="PF05239">
    <property type="entry name" value="PRC"/>
    <property type="match status" value="1"/>
</dbReference>
<evidence type="ECO:0000313" key="2">
    <source>
        <dbReference type="EMBL" id="HIH21510.1"/>
    </source>
</evidence>
<evidence type="ECO:0000313" key="3">
    <source>
        <dbReference type="Proteomes" id="UP000590964"/>
    </source>
</evidence>
<dbReference type="SUPFAM" id="SSF50346">
    <property type="entry name" value="PRC-barrel domain"/>
    <property type="match status" value="1"/>
</dbReference>
<comment type="caution">
    <text evidence="2">The sequence shown here is derived from an EMBL/GenBank/DDBJ whole genome shotgun (WGS) entry which is preliminary data.</text>
</comment>
<dbReference type="InterPro" id="IPR027275">
    <property type="entry name" value="PRC-brl_dom"/>
</dbReference>
<sequence>MGWMLMYKYTIARQLATKRVITNRGDEVGRLSDILVNENTGELETLIIEVDRDSKVIRKIGAKERTLHIPYAAVTAVSDVFIVDERELQAQANE</sequence>
<dbReference type="PANTHER" id="PTHR38137:SF2">
    <property type="entry name" value="PRC-BARREL DOMAIN-CONTAINING PROTEIN"/>
    <property type="match status" value="1"/>
</dbReference>
<name>A0A7J4JWZ0_9ARCH</name>
<protein>
    <recommendedName>
        <fullName evidence="1">PRC-barrel domain-containing protein</fullName>
    </recommendedName>
</protein>
<dbReference type="InterPro" id="IPR011033">
    <property type="entry name" value="PRC_barrel-like_sf"/>
</dbReference>
<dbReference type="EMBL" id="DUFW01000037">
    <property type="protein sequence ID" value="HIH21510.1"/>
    <property type="molecule type" value="Genomic_DNA"/>
</dbReference>
<gene>
    <name evidence="2" type="ORF">HA222_02510</name>
</gene>
<proteinExistence type="predicted"/>
<feature type="domain" description="PRC-barrel" evidence="1">
    <location>
        <begin position="13"/>
        <end position="87"/>
    </location>
</feature>
<dbReference type="Gene3D" id="2.30.30.240">
    <property type="entry name" value="PRC-barrel domain"/>
    <property type="match status" value="1"/>
</dbReference>
<dbReference type="AlphaFoldDB" id="A0A7J4JWZ0"/>
<dbReference type="Proteomes" id="UP000590964">
    <property type="component" value="Unassembled WGS sequence"/>
</dbReference>
<organism evidence="2 3">
    <name type="scientific">Candidatus Iainarchaeum sp</name>
    <dbReference type="NCBI Taxonomy" id="3101447"/>
    <lineage>
        <taxon>Archaea</taxon>
        <taxon>Candidatus Iainarchaeota</taxon>
        <taxon>Candidatus Iainarchaeia</taxon>
        <taxon>Candidatus Iainarchaeales</taxon>
        <taxon>Candidatus Iainarchaeaceae</taxon>
        <taxon>Candidatus Iainarchaeum</taxon>
    </lineage>
</organism>